<evidence type="ECO:0000313" key="8">
    <source>
        <dbReference type="Proteomes" id="UP000054560"/>
    </source>
</evidence>
<feature type="region of interest" description="Disordered" evidence="5">
    <location>
        <begin position="235"/>
        <end position="298"/>
    </location>
</feature>
<evidence type="ECO:0000313" key="7">
    <source>
        <dbReference type="EMBL" id="KNC78810.1"/>
    </source>
</evidence>
<feature type="non-terminal residue" evidence="7">
    <location>
        <position position="1"/>
    </location>
</feature>
<dbReference type="OrthoDB" id="8048523at2759"/>
<keyword evidence="2 6" id="KW-0812">Transmembrane</keyword>
<dbReference type="GO" id="GO:0016020">
    <property type="term" value="C:membrane"/>
    <property type="evidence" value="ECO:0007669"/>
    <property type="project" value="UniProtKB-SubCell"/>
</dbReference>
<feature type="transmembrane region" description="Helical" evidence="6">
    <location>
        <begin position="43"/>
        <end position="63"/>
    </location>
</feature>
<evidence type="ECO:0000256" key="4">
    <source>
        <dbReference type="ARBA" id="ARBA00023136"/>
    </source>
</evidence>
<feature type="compositionally biased region" description="Polar residues" evidence="5">
    <location>
        <begin position="280"/>
        <end position="298"/>
    </location>
</feature>
<dbReference type="RefSeq" id="XP_014152712.1">
    <property type="nucleotide sequence ID" value="XM_014297237.1"/>
</dbReference>
<feature type="transmembrane region" description="Helical" evidence="6">
    <location>
        <begin position="390"/>
        <end position="418"/>
    </location>
</feature>
<dbReference type="EMBL" id="KQ242420">
    <property type="protein sequence ID" value="KNC78810.1"/>
    <property type="molecule type" value="Genomic_DNA"/>
</dbReference>
<feature type="compositionally biased region" description="Basic and acidic residues" evidence="5">
    <location>
        <begin position="253"/>
        <end position="265"/>
    </location>
</feature>
<dbReference type="PANTHER" id="PTHR16201">
    <property type="entry name" value="SEVEN TRANSMEMBRANE PROTEIN 1-RELATED"/>
    <property type="match status" value="1"/>
</dbReference>
<dbReference type="AlphaFoldDB" id="A0A0L0FPS3"/>
<accession>A0A0L0FPS3</accession>
<feature type="transmembrane region" description="Helical" evidence="6">
    <location>
        <begin position="17"/>
        <end position="37"/>
    </location>
</feature>
<reference evidence="7 8" key="1">
    <citation type="submission" date="2011-02" db="EMBL/GenBank/DDBJ databases">
        <title>The Genome Sequence of Sphaeroforma arctica JP610.</title>
        <authorList>
            <consortium name="The Broad Institute Genome Sequencing Platform"/>
            <person name="Russ C."/>
            <person name="Cuomo C."/>
            <person name="Young S.K."/>
            <person name="Zeng Q."/>
            <person name="Gargeya S."/>
            <person name="Alvarado L."/>
            <person name="Berlin A."/>
            <person name="Chapman S.B."/>
            <person name="Chen Z."/>
            <person name="Freedman E."/>
            <person name="Gellesch M."/>
            <person name="Goldberg J."/>
            <person name="Griggs A."/>
            <person name="Gujja S."/>
            <person name="Heilman E."/>
            <person name="Heiman D."/>
            <person name="Howarth C."/>
            <person name="Mehta T."/>
            <person name="Neiman D."/>
            <person name="Pearson M."/>
            <person name="Roberts A."/>
            <person name="Saif S."/>
            <person name="Shea T."/>
            <person name="Shenoy N."/>
            <person name="Sisk P."/>
            <person name="Stolte C."/>
            <person name="Sykes S."/>
            <person name="White J."/>
            <person name="Yandava C."/>
            <person name="Burger G."/>
            <person name="Gray M.W."/>
            <person name="Holland P.W.H."/>
            <person name="King N."/>
            <person name="Lang F.B.F."/>
            <person name="Roger A.J."/>
            <person name="Ruiz-Trillo I."/>
            <person name="Haas B."/>
            <person name="Nusbaum C."/>
            <person name="Birren B."/>
        </authorList>
    </citation>
    <scope>NUCLEOTIDE SEQUENCE [LARGE SCALE GENOMIC DNA]</scope>
    <source>
        <strain evidence="7 8">JP610</strain>
    </source>
</reference>
<organism evidence="7 8">
    <name type="scientific">Sphaeroforma arctica JP610</name>
    <dbReference type="NCBI Taxonomy" id="667725"/>
    <lineage>
        <taxon>Eukaryota</taxon>
        <taxon>Ichthyosporea</taxon>
        <taxon>Ichthyophonida</taxon>
        <taxon>Sphaeroforma</taxon>
    </lineage>
</organism>
<dbReference type="Pfam" id="PF04193">
    <property type="entry name" value="PQ-loop"/>
    <property type="match status" value="1"/>
</dbReference>
<feature type="compositionally biased region" description="Polar residues" evidence="5">
    <location>
        <begin position="242"/>
        <end position="252"/>
    </location>
</feature>
<dbReference type="InterPro" id="IPR006603">
    <property type="entry name" value="PQ-loop_rpt"/>
</dbReference>
<evidence type="ECO:0000256" key="1">
    <source>
        <dbReference type="ARBA" id="ARBA00004141"/>
    </source>
</evidence>
<evidence type="ECO:0000256" key="5">
    <source>
        <dbReference type="SAM" id="MobiDB-lite"/>
    </source>
</evidence>
<dbReference type="GeneID" id="25909271"/>
<sequence length="494" mass="54032">QLYETFLVQSGRGVSRFYLRLFTLGDLFNLIGCLLADQLHTQVYLGFWFLAFDLVLMCQLTYYDRGKADLQYHLIDANNPSSMIITPSLSNILNASDYGSYNQHNQPNNNRHNSANANTNRTRVYEQNQYSHTGDGILSDQSNSMSDAHAYQISTATSIPQQVFDSPGDDTSLLSYGSSFGGTPYGYCSPSVGSRILENSDHIASRSNSISSRTGMDQSLFTFFNERTREIEYDPMRRASFHRSSSTLTPQRQSHDESHMAESRGKIANRVNHRQPGGSARTSDSPDTGTVPNGQAQNNSTRLLSVGVVAALCLTALVYSSESHVGSADTTTLNRLPGRVLMGTDGSTANVLYDEDLGILNLLGVGFGILSATVYLFARIPQVVRICRYGAVPITGVGAFVMWCGIIANVCYGASVAVYCLNWTEFAISIPWLLGSSGCVPLDMAIFLLPVCYHVPPQKSQRPPPPPSPSLDIASVQAFRDSLRNLHASEQLAP</sequence>
<dbReference type="Proteomes" id="UP000054560">
    <property type="component" value="Unassembled WGS sequence"/>
</dbReference>
<evidence type="ECO:0000256" key="3">
    <source>
        <dbReference type="ARBA" id="ARBA00022989"/>
    </source>
</evidence>
<keyword evidence="8" id="KW-1185">Reference proteome</keyword>
<dbReference type="InterPro" id="IPR051415">
    <property type="entry name" value="LAAT-1"/>
</dbReference>
<evidence type="ECO:0000256" key="2">
    <source>
        <dbReference type="ARBA" id="ARBA00022692"/>
    </source>
</evidence>
<keyword evidence="4 6" id="KW-0472">Membrane</keyword>
<name>A0A0L0FPS3_9EUKA</name>
<comment type="subcellular location">
    <subcellularLocation>
        <location evidence="1">Membrane</location>
        <topology evidence="1">Multi-pass membrane protein</topology>
    </subcellularLocation>
</comment>
<feature type="transmembrane region" description="Helical" evidence="6">
    <location>
        <begin position="303"/>
        <end position="321"/>
    </location>
</feature>
<keyword evidence="3 6" id="KW-1133">Transmembrane helix</keyword>
<proteinExistence type="predicted"/>
<protein>
    <submittedName>
        <fullName evidence="7">Uncharacterized protein</fullName>
    </submittedName>
</protein>
<feature type="transmembrane region" description="Helical" evidence="6">
    <location>
        <begin position="357"/>
        <end position="378"/>
    </location>
</feature>
<evidence type="ECO:0000256" key="6">
    <source>
        <dbReference type="SAM" id="Phobius"/>
    </source>
</evidence>
<gene>
    <name evidence="7" type="ORF">SARC_08767</name>
</gene>
<feature type="transmembrane region" description="Helical" evidence="6">
    <location>
        <begin position="430"/>
        <end position="453"/>
    </location>
</feature>